<keyword evidence="6 7" id="KW-0472">Membrane</keyword>
<keyword evidence="5 7" id="KW-1133">Transmembrane helix</keyword>
<dbReference type="PANTHER" id="PTHR42865">
    <property type="entry name" value="PROTON/GLUTAMATE-ASPARTATE SYMPORTER"/>
    <property type="match status" value="1"/>
</dbReference>
<dbReference type="RefSeq" id="WP_394833105.1">
    <property type="nucleotide sequence ID" value="NZ_CP089929.1"/>
</dbReference>
<feature type="transmembrane region" description="Helical" evidence="7">
    <location>
        <begin position="62"/>
        <end position="85"/>
    </location>
</feature>
<dbReference type="Proteomes" id="UP001374803">
    <property type="component" value="Chromosome"/>
</dbReference>
<evidence type="ECO:0000256" key="2">
    <source>
        <dbReference type="ARBA" id="ARBA00022448"/>
    </source>
</evidence>
<reference evidence="8" key="1">
    <citation type="submission" date="2021-12" db="EMBL/GenBank/DDBJ databases">
        <title>Discovery of the Pendulisporaceae a myxobacterial family with distinct sporulation behavior and unique specialized metabolism.</title>
        <authorList>
            <person name="Garcia R."/>
            <person name="Popoff A."/>
            <person name="Bader C.D."/>
            <person name="Loehr J."/>
            <person name="Walesch S."/>
            <person name="Walt C."/>
            <person name="Boldt J."/>
            <person name="Bunk B."/>
            <person name="Haeckl F.J.F.P.J."/>
            <person name="Gunesch A.P."/>
            <person name="Birkelbach J."/>
            <person name="Nuebel U."/>
            <person name="Pietschmann T."/>
            <person name="Bach T."/>
            <person name="Mueller R."/>
        </authorList>
    </citation>
    <scope>NUCLEOTIDE SEQUENCE</scope>
    <source>
        <strain evidence="8">MSr11367</strain>
    </source>
</reference>
<dbReference type="PRINTS" id="PR00173">
    <property type="entry name" value="EDTRNSPORT"/>
</dbReference>
<dbReference type="Pfam" id="PF00375">
    <property type="entry name" value="SDF"/>
    <property type="match status" value="1"/>
</dbReference>
<sequence length="461" mass="49140">MLDHAHSAGAAVDTPTPRRWYRSGTFYIFVGLFLGIVLGGFFPQDQYPTVYHIFHFCSKAFISLIKGLIVPLLVSTIIVGIAQTGDLKSVGRMGGKALLYFEVVTTIALVLGLVITNLIKPGENLPLDMSAHGVAPANASLSGWDIALHAFPSNLIKHASDGDILPVVIFATLFGVALTRIGPQGKPVLKFFDAVAKVMFKYTDIIMRLTPIGVFGAMAYNVSHMAAGHKVGGVELKGWSAVFYLVRQYATLVGTLYLALIALFCFVFIPIMLIAGIRLTKFLRAIKEPALTAFSTASSEAALPSLLERMVEFGAPRRVASFVIPTGYSFNLDGSTLYLVVASLTIAQAAHVEMPLGKQLMMMLTFMLTSKGVAGVPRATLVIIAGTCASFGLPGEAGIAMLLAVDELMDMARTMINVIGNGLASVVISRWEGVFGSELGKVDPVSEPVIEALPATPTAAE</sequence>
<keyword evidence="9" id="KW-1185">Reference proteome</keyword>
<evidence type="ECO:0000313" key="8">
    <source>
        <dbReference type="EMBL" id="WXB03476.1"/>
    </source>
</evidence>
<dbReference type="InterPro" id="IPR036458">
    <property type="entry name" value="Na:dicarbo_symporter_sf"/>
</dbReference>
<evidence type="ECO:0000313" key="9">
    <source>
        <dbReference type="Proteomes" id="UP001374803"/>
    </source>
</evidence>
<accession>A0ABZ2L2K6</accession>
<name>A0ABZ2L2K6_9BACT</name>
<evidence type="ECO:0000256" key="5">
    <source>
        <dbReference type="ARBA" id="ARBA00022989"/>
    </source>
</evidence>
<feature type="transmembrane region" description="Helical" evidence="7">
    <location>
        <begin position="256"/>
        <end position="277"/>
    </location>
</feature>
<keyword evidence="2" id="KW-0813">Transport</keyword>
<dbReference type="Gene3D" id="1.10.3860.10">
    <property type="entry name" value="Sodium:dicarboxylate symporter"/>
    <property type="match status" value="1"/>
</dbReference>
<feature type="transmembrane region" description="Helical" evidence="7">
    <location>
        <begin position="164"/>
        <end position="181"/>
    </location>
</feature>
<gene>
    <name evidence="8" type="ORF">LVJ94_42055</name>
</gene>
<evidence type="ECO:0000256" key="6">
    <source>
        <dbReference type="ARBA" id="ARBA00023136"/>
    </source>
</evidence>
<feature type="transmembrane region" description="Helical" evidence="7">
    <location>
        <begin position="202"/>
        <end position="220"/>
    </location>
</feature>
<organism evidence="8 9">
    <name type="scientific">Pendulispora rubella</name>
    <dbReference type="NCBI Taxonomy" id="2741070"/>
    <lineage>
        <taxon>Bacteria</taxon>
        <taxon>Pseudomonadati</taxon>
        <taxon>Myxococcota</taxon>
        <taxon>Myxococcia</taxon>
        <taxon>Myxococcales</taxon>
        <taxon>Sorangiineae</taxon>
        <taxon>Pendulisporaceae</taxon>
        <taxon>Pendulispora</taxon>
    </lineage>
</organism>
<dbReference type="InterPro" id="IPR001991">
    <property type="entry name" value="Na-dicarboxylate_symporter"/>
</dbReference>
<comment type="subcellular location">
    <subcellularLocation>
        <location evidence="1">Cell membrane</location>
        <topology evidence="1">Multi-pass membrane protein</topology>
    </subcellularLocation>
</comment>
<proteinExistence type="predicted"/>
<feature type="transmembrane region" description="Helical" evidence="7">
    <location>
        <begin position="382"/>
        <end position="405"/>
    </location>
</feature>
<evidence type="ECO:0000256" key="7">
    <source>
        <dbReference type="SAM" id="Phobius"/>
    </source>
</evidence>
<evidence type="ECO:0000256" key="3">
    <source>
        <dbReference type="ARBA" id="ARBA00022475"/>
    </source>
</evidence>
<keyword evidence="3" id="KW-1003">Cell membrane</keyword>
<feature type="transmembrane region" description="Helical" evidence="7">
    <location>
        <begin position="97"/>
        <end position="119"/>
    </location>
</feature>
<dbReference type="EMBL" id="CP089983">
    <property type="protein sequence ID" value="WXB03476.1"/>
    <property type="molecule type" value="Genomic_DNA"/>
</dbReference>
<dbReference type="SUPFAM" id="SSF118215">
    <property type="entry name" value="Proton glutamate symport protein"/>
    <property type="match status" value="1"/>
</dbReference>
<dbReference type="PANTHER" id="PTHR42865:SF7">
    <property type="entry name" value="PROTON_GLUTAMATE-ASPARTATE SYMPORTER"/>
    <property type="match status" value="1"/>
</dbReference>
<evidence type="ECO:0000256" key="4">
    <source>
        <dbReference type="ARBA" id="ARBA00022692"/>
    </source>
</evidence>
<protein>
    <submittedName>
        <fullName evidence="8">Cation:dicarboxylase symporter family transporter</fullName>
    </submittedName>
</protein>
<evidence type="ECO:0000256" key="1">
    <source>
        <dbReference type="ARBA" id="ARBA00004651"/>
    </source>
</evidence>
<keyword evidence="4 7" id="KW-0812">Transmembrane</keyword>
<feature type="transmembrane region" description="Helical" evidence="7">
    <location>
        <begin position="24"/>
        <end position="42"/>
    </location>
</feature>